<keyword evidence="2" id="KW-0732">Signal</keyword>
<protein>
    <submittedName>
        <fullName evidence="3">Uncharacterized protein</fullName>
    </submittedName>
</protein>
<feature type="signal peptide" evidence="2">
    <location>
        <begin position="1"/>
        <end position="20"/>
    </location>
</feature>
<gene>
    <name evidence="3" type="ORF">OJ1384_A02.8</name>
</gene>
<reference evidence="4" key="2">
    <citation type="journal article" date="2008" name="Nucleic Acids Res.">
        <title>The rice annotation project database (RAP-DB): 2008 update.</title>
        <authorList>
            <consortium name="The rice annotation project (RAP)"/>
        </authorList>
    </citation>
    <scope>GENOME REANNOTATION</scope>
    <source>
        <strain evidence="4">cv. Nipponbare</strain>
    </source>
</reference>
<evidence type="ECO:0000256" key="2">
    <source>
        <dbReference type="SAM" id="SignalP"/>
    </source>
</evidence>
<evidence type="ECO:0000313" key="4">
    <source>
        <dbReference type="Proteomes" id="UP000000763"/>
    </source>
</evidence>
<dbReference type="Proteomes" id="UP000000763">
    <property type="component" value="Chromosome 5"/>
</dbReference>
<sequence>MVLRLLNIIILGYMLRDNKGWPLMVTAQYEYSSMSVKPRVVPLQKALSTKKATIPVSPSFKNMAEKTLRYFTAPSTDNVPVGPQINLGDGDFDLNTSLITMAQASPFCGKPNENAKCLSSTVPGDLQHQRRDESIPEAWEMLQEYVAAYPHHGMDDWLILQNFYNGLTPLSRDHLDAAAGGAFFSKTVRDQEKNMPQGTVKALDAHITCEVYGNSGHSETDCLETREEAVFMNNGYHPQGGNATTRPMHDECINPSSFALEQERQGPVDHDGQVGGFLHSRHSADALWKGYDNRWGIEIHFIKWRSLKDALDTALMFCVCLVLDRVPRHAWILDIIKQVIARRCALESVDMNLVQPVDTRFIKLWTWMANPSMIPKHVWLIFTKKVWDGSTKSVLVIETSLEQWQHGDKYPVLLHYDEIHDNTTVTVDLLNPVKCEPMKRSLLAWHLGVIDGEQSLACVFEESTMGCEVETRIRAARRAVAAEAATTMTTPTSYGTIPDAGHTATTTKTIEARTWGVAVNQIDARGSTKAAATAYVMMTAVTVANELLVLPPVHKSLPTDEDLHAREFNNPSMVVDRLATIMGKLSLHMLGSEAWSGATIPVRKVFKRIKTDLEGPPSLWEEKRHRPLGTTPSSCCYSSSPRHRRRELQCNRWTPGPEQMAPEQPALRNAEDDDDNGETLCALFKPVALAILPMPRVPYPKHAIGDDAIEGNGGNSLIKPLRSTRQCSTLLCRLRSSKADASTAYVGPSDADGLLENSMDNVMVLPRCRNFTPMFVVIPSASVLLWRRKSAPNPLTATAITASRL</sequence>
<evidence type="ECO:0000313" key="3">
    <source>
        <dbReference type="EMBL" id="AAT73635.1"/>
    </source>
</evidence>
<dbReference type="PANTHER" id="PTHR33087">
    <property type="entry name" value="OS07G0539200 PROTEIN"/>
    <property type="match status" value="1"/>
</dbReference>
<organism evidence="3 4">
    <name type="scientific">Oryza sativa subsp. japonica</name>
    <name type="common">Rice</name>
    <dbReference type="NCBI Taxonomy" id="39947"/>
    <lineage>
        <taxon>Eukaryota</taxon>
        <taxon>Viridiplantae</taxon>
        <taxon>Streptophyta</taxon>
        <taxon>Embryophyta</taxon>
        <taxon>Tracheophyta</taxon>
        <taxon>Spermatophyta</taxon>
        <taxon>Magnoliopsida</taxon>
        <taxon>Liliopsida</taxon>
        <taxon>Poales</taxon>
        <taxon>Poaceae</taxon>
        <taxon>BOP clade</taxon>
        <taxon>Oryzoideae</taxon>
        <taxon>Oryzeae</taxon>
        <taxon>Oryzinae</taxon>
        <taxon>Oryza</taxon>
        <taxon>Oryza sativa</taxon>
    </lineage>
</organism>
<feature type="chain" id="PRO_5004273727" evidence="2">
    <location>
        <begin position="21"/>
        <end position="805"/>
    </location>
</feature>
<accession>Q6F349</accession>
<dbReference type="InterPro" id="IPR053253">
    <property type="entry name" value="Sex_diff_modulator"/>
</dbReference>
<dbReference type="PANTHER" id="PTHR33087:SF21">
    <property type="entry name" value="OS03G0782100 PROTEIN"/>
    <property type="match status" value="1"/>
</dbReference>
<dbReference type="EMBL" id="AC118286">
    <property type="protein sequence ID" value="AAT73635.1"/>
    <property type="molecule type" value="Genomic_DNA"/>
</dbReference>
<dbReference type="AlphaFoldDB" id="Q6F349"/>
<name>Q6F349_ORYSJ</name>
<proteinExistence type="predicted"/>
<evidence type="ECO:0000256" key="1">
    <source>
        <dbReference type="SAM" id="MobiDB-lite"/>
    </source>
</evidence>
<feature type="region of interest" description="Disordered" evidence="1">
    <location>
        <begin position="653"/>
        <end position="674"/>
    </location>
</feature>
<reference evidence="4" key="1">
    <citation type="journal article" date="2005" name="Nature">
        <title>The map-based sequence of the rice genome.</title>
        <authorList>
            <consortium name="International rice genome sequencing project (IRGSP)"/>
            <person name="Matsumoto T."/>
            <person name="Wu J."/>
            <person name="Kanamori H."/>
            <person name="Katayose Y."/>
            <person name="Fujisawa M."/>
            <person name="Namiki N."/>
            <person name="Mizuno H."/>
            <person name="Yamamoto K."/>
            <person name="Antonio B.A."/>
            <person name="Baba T."/>
            <person name="Sakata K."/>
            <person name="Nagamura Y."/>
            <person name="Aoki H."/>
            <person name="Arikawa K."/>
            <person name="Arita K."/>
            <person name="Bito T."/>
            <person name="Chiden Y."/>
            <person name="Fujitsuka N."/>
            <person name="Fukunaka R."/>
            <person name="Hamada M."/>
            <person name="Harada C."/>
            <person name="Hayashi A."/>
            <person name="Hijishita S."/>
            <person name="Honda M."/>
            <person name="Hosokawa S."/>
            <person name="Ichikawa Y."/>
            <person name="Idonuma A."/>
            <person name="Iijima M."/>
            <person name="Ikeda M."/>
            <person name="Ikeno M."/>
            <person name="Ito K."/>
            <person name="Ito S."/>
            <person name="Ito T."/>
            <person name="Ito Y."/>
            <person name="Ito Y."/>
            <person name="Iwabuchi A."/>
            <person name="Kamiya K."/>
            <person name="Karasawa W."/>
            <person name="Kurita K."/>
            <person name="Katagiri S."/>
            <person name="Kikuta A."/>
            <person name="Kobayashi H."/>
            <person name="Kobayashi N."/>
            <person name="Machita K."/>
            <person name="Maehara T."/>
            <person name="Masukawa M."/>
            <person name="Mizubayashi T."/>
            <person name="Mukai Y."/>
            <person name="Nagasaki H."/>
            <person name="Nagata Y."/>
            <person name="Naito S."/>
            <person name="Nakashima M."/>
            <person name="Nakama Y."/>
            <person name="Nakamichi Y."/>
            <person name="Nakamura M."/>
            <person name="Meguro A."/>
            <person name="Negishi M."/>
            <person name="Ohta I."/>
            <person name="Ohta T."/>
            <person name="Okamoto M."/>
            <person name="Ono N."/>
            <person name="Saji S."/>
            <person name="Sakaguchi M."/>
            <person name="Sakai K."/>
            <person name="Shibata M."/>
            <person name="Shimokawa T."/>
            <person name="Song J."/>
            <person name="Takazaki Y."/>
            <person name="Terasawa K."/>
            <person name="Tsugane M."/>
            <person name="Tsuji K."/>
            <person name="Ueda S."/>
            <person name="Waki K."/>
            <person name="Yamagata H."/>
            <person name="Yamamoto M."/>
            <person name="Yamamoto S."/>
            <person name="Yamane H."/>
            <person name="Yoshiki S."/>
            <person name="Yoshihara R."/>
            <person name="Yukawa K."/>
            <person name="Zhong H."/>
            <person name="Yano M."/>
            <person name="Yuan Q."/>
            <person name="Ouyang S."/>
            <person name="Liu J."/>
            <person name="Jones K.M."/>
            <person name="Gansberger K."/>
            <person name="Moffat K."/>
            <person name="Hill J."/>
            <person name="Bera J."/>
            <person name="Fadrosh D."/>
            <person name="Jin S."/>
            <person name="Johri S."/>
            <person name="Kim M."/>
            <person name="Overton L."/>
            <person name="Reardon M."/>
            <person name="Tsitrin T."/>
            <person name="Vuong H."/>
            <person name="Weaver B."/>
            <person name="Ciecko A."/>
            <person name="Tallon L."/>
            <person name="Jackson J."/>
            <person name="Pai G."/>
            <person name="Aken S.V."/>
            <person name="Utterback T."/>
            <person name="Reidmuller S."/>
            <person name="Feldblyum T."/>
            <person name="Hsiao J."/>
            <person name="Zismann V."/>
            <person name="Iobst S."/>
            <person name="de Vazeille A.R."/>
            <person name="Buell C.R."/>
            <person name="Ying K."/>
            <person name="Li Y."/>
            <person name="Lu T."/>
            <person name="Huang Y."/>
            <person name="Zhao Q."/>
            <person name="Feng Q."/>
            <person name="Zhang L."/>
            <person name="Zhu J."/>
            <person name="Weng Q."/>
            <person name="Mu J."/>
            <person name="Lu Y."/>
            <person name="Fan D."/>
            <person name="Liu Y."/>
            <person name="Guan J."/>
            <person name="Zhang Y."/>
            <person name="Yu S."/>
            <person name="Liu X."/>
            <person name="Zhang Y."/>
            <person name="Hong G."/>
            <person name="Han B."/>
            <person name="Choisne N."/>
            <person name="Demange N."/>
            <person name="Orjeda G."/>
            <person name="Samain S."/>
            <person name="Cattolico L."/>
            <person name="Pelletier E."/>
            <person name="Couloux A."/>
            <person name="Segurens B."/>
            <person name="Wincker P."/>
            <person name="D'Hont A."/>
            <person name="Scarpelli C."/>
            <person name="Weissenbach J."/>
            <person name="Salanoubat M."/>
            <person name="Quetier F."/>
            <person name="Yu Y."/>
            <person name="Kim H.R."/>
            <person name="Rambo T."/>
            <person name="Currie J."/>
            <person name="Collura K."/>
            <person name="Luo M."/>
            <person name="Yang T."/>
            <person name="Ammiraju J.S.S."/>
            <person name="Engler F."/>
            <person name="Soderlund C."/>
            <person name="Wing R.A."/>
            <person name="Palmer L.E."/>
            <person name="de la Bastide M."/>
            <person name="Spiegel L."/>
            <person name="Nascimento L."/>
            <person name="Zutavern T."/>
            <person name="O'Shaughnessy A."/>
            <person name="Dike S."/>
            <person name="Dedhia N."/>
            <person name="Preston R."/>
            <person name="Balija V."/>
            <person name="McCombie W.R."/>
            <person name="Chow T."/>
            <person name="Chen H."/>
            <person name="Chung M."/>
            <person name="Chen C."/>
            <person name="Shaw J."/>
            <person name="Wu H."/>
            <person name="Hsiao K."/>
            <person name="Chao Y."/>
            <person name="Chu M."/>
            <person name="Cheng C."/>
            <person name="Hour A."/>
            <person name="Lee P."/>
            <person name="Lin S."/>
            <person name="Lin Y."/>
            <person name="Liou J."/>
            <person name="Liu S."/>
            <person name="Hsing Y."/>
            <person name="Raghuvanshi S."/>
            <person name="Mohanty A."/>
            <person name="Bharti A.K."/>
            <person name="Gaur A."/>
            <person name="Gupta V."/>
            <person name="Kumar D."/>
            <person name="Ravi V."/>
            <person name="Vij S."/>
            <person name="Kapur A."/>
            <person name="Khurana P."/>
            <person name="Khurana P."/>
            <person name="Khurana J.P."/>
            <person name="Tyagi A.K."/>
            <person name="Gaikwad K."/>
            <person name="Singh A."/>
            <person name="Dalal V."/>
            <person name="Srivastava S."/>
            <person name="Dixit A."/>
            <person name="Pal A.K."/>
            <person name="Ghazi I.A."/>
            <person name="Yadav M."/>
            <person name="Pandit A."/>
            <person name="Bhargava A."/>
            <person name="Sureshbabu K."/>
            <person name="Batra K."/>
            <person name="Sharma T.R."/>
            <person name="Mohapatra T."/>
            <person name="Singh N.K."/>
            <person name="Messing J."/>
            <person name="Nelson A.B."/>
            <person name="Fuks G."/>
            <person name="Kavchok S."/>
            <person name="Keizer G."/>
            <person name="Linton E."/>
            <person name="Llaca V."/>
            <person name="Song R."/>
            <person name="Tanyolac B."/>
            <person name="Young S."/>
            <person name="Ho-Il K."/>
            <person name="Hahn J.H."/>
            <person name="Sangsakoo G."/>
            <person name="Vanavichit A."/>
            <person name="de Mattos Luiz.A.T."/>
            <person name="Zimmer P.D."/>
            <person name="Malone G."/>
            <person name="Dellagostin O."/>
            <person name="de Oliveira A.C."/>
            <person name="Bevan M."/>
            <person name="Bancroft I."/>
            <person name="Minx P."/>
            <person name="Cordum H."/>
            <person name="Wilson R."/>
            <person name="Cheng Z."/>
            <person name="Jin W."/>
            <person name="Jiang J."/>
            <person name="Leong S.A."/>
            <person name="Iwama H."/>
            <person name="Gojobori T."/>
            <person name="Itoh T."/>
            <person name="Niimura Y."/>
            <person name="Fujii Y."/>
            <person name="Habara T."/>
            <person name="Sakai H."/>
            <person name="Sato Y."/>
            <person name="Wilson G."/>
            <person name="Kumar K."/>
            <person name="McCouch S."/>
            <person name="Juretic N."/>
            <person name="Hoen D."/>
            <person name="Wright S."/>
            <person name="Bruskiewich R."/>
            <person name="Bureau T."/>
            <person name="Miyao A."/>
            <person name="Hirochika H."/>
            <person name="Nishikawa T."/>
            <person name="Kadowaki K."/>
            <person name="Sugiura M."/>
            <person name="Burr B."/>
            <person name="Sasaki T."/>
        </authorList>
    </citation>
    <scope>NUCLEOTIDE SEQUENCE [LARGE SCALE GENOMIC DNA]</scope>
    <source>
        <strain evidence="4">cv. Nipponbare</strain>
    </source>
</reference>